<comment type="caution">
    <text evidence="4">The sequence shown here is derived from an EMBL/GenBank/DDBJ whole genome shotgun (WGS) entry which is preliminary data.</text>
</comment>
<proteinExistence type="predicted"/>
<protein>
    <recommendedName>
        <fullName evidence="3">TFIIS N-terminal domain-containing protein</fullName>
    </recommendedName>
</protein>
<dbReference type="InterPro" id="IPR017923">
    <property type="entry name" value="TFIIS_N"/>
</dbReference>
<dbReference type="Gene3D" id="1.20.930.10">
    <property type="entry name" value="Conserved domain common to transcription factors TFIIS, elongin A, CRSP70"/>
    <property type="match status" value="1"/>
</dbReference>
<evidence type="ECO:0000313" key="4">
    <source>
        <dbReference type="EMBL" id="KAK1934870.1"/>
    </source>
</evidence>
<organism evidence="4 5">
    <name type="scientific">Babesia divergens</name>
    <dbReference type="NCBI Taxonomy" id="32595"/>
    <lineage>
        <taxon>Eukaryota</taxon>
        <taxon>Sar</taxon>
        <taxon>Alveolata</taxon>
        <taxon>Apicomplexa</taxon>
        <taxon>Aconoidasida</taxon>
        <taxon>Piroplasmida</taxon>
        <taxon>Babesiidae</taxon>
        <taxon>Babesia</taxon>
    </lineage>
</organism>
<feature type="compositionally biased region" description="Basic and acidic residues" evidence="2">
    <location>
        <begin position="412"/>
        <end position="423"/>
    </location>
</feature>
<keyword evidence="5" id="KW-1185">Reference proteome</keyword>
<keyword evidence="1" id="KW-0539">Nucleus</keyword>
<dbReference type="EMBL" id="JAHBMH010000062">
    <property type="protein sequence ID" value="KAK1934870.1"/>
    <property type="molecule type" value="Genomic_DNA"/>
</dbReference>
<dbReference type="AlphaFoldDB" id="A0AAD9GAN3"/>
<feature type="compositionally biased region" description="Low complexity" evidence="2">
    <location>
        <begin position="386"/>
        <end position="405"/>
    </location>
</feature>
<dbReference type="InterPro" id="IPR035441">
    <property type="entry name" value="TFIIS/LEDGF_dom_sf"/>
</dbReference>
<dbReference type="Pfam" id="PF08711">
    <property type="entry name" value="Med26"/>
    <property type="match status" value="1"/>
</dbReference>
<dbReference type="Proteomes" id="UP001195914">
    <property type="component" value="Unassembled WGS sequence"/>
</dbReference>
<evidence type="ECO:0000259" key="3">
    <source>
        <dbReference type="PROSITE" id="PS51319"/>
    </source>
</evidence>
<reference evidence="4" key="1">
    <citation type="journal article" date="2014" name="Nucleic Acids Res.">
        <title>The evolutionary dynamics of variant antigen genes in Babesia reveal a history of genomic innovation underlying host-parasite interaction.</title>
        <authorList>
            <person name="Jackson A.P."/>
            <person name="Otto T.D."/>
            <person name="Darby A."/>
            <person name="Ramaprasad A."/>
            <person name="Xia D."/>
            <person name="Echaide I.E."/>
            <person name="Farber M."/>
            <person name="Gahlot S."/>
            <person name="Gamble J."/>
            <person name="Gupta D."/>
            <person name="Gupta Y."/>
            <person name="Jackson L."/>
            <person name="Malandrin L."/>
            <person name="Malas T.B."/>
            <person name="Moussa E."/>
            <person name="Nair M."/>
            <person name="Reid A.J."/>
            <person name="Sanders M."/>
            <person name="Sharma J."/>
            <person name="Tracey A."/>
            <person name="Quail M.A."/>
            <person name="Weir W."/>
            <person name="Wastling J.M."/>
            <person name="Hall N."/>
            <person name="Willadsen P."/>
            <person name="Lingelbach K."/>
            <person name="Shiels B."/>
            <person name="Tait A."/>
            <person name="Berriman M."/>
            <person name="Allred D.R."/>
            <person name="Pain A."/>
        </authorList>
    </citation>
    <scope>NUCLEOTIDE SEQUENCE</scope>
    <source>
        <strain evidence="4">1802A</strain>
    </source>
</reference>
<feature type="compositionally biased region" description="Polar residues" evidence="2">
    <location>
        <begin position="366"/>
        <end position="385"/>
    </location>
</feature>
<comment type="subcellular location">
    <subcellularLocation>
        <location evidence="1">Nucleus</location>
    </subcellularLocation>
</comment>
<evidence type="ECO:0000313" key="5">
    <source>
        <dbReference type="Proteomes" id="UP001195914"/>
    </source>
</evidence>
<accession>A0AAD9GAN3</accession>
<evidence type="ECO:0000256" key="1">
    <source>
        <dbReference type="PROSITE-ProRule" id="PRU00649"/>
    </source>
</evidence>
<feature type="domain" description="TFIIS N-terminal" evidence="3">
    <location>
        <begin position="193"/>
        <end position="282"/>
    </location>
</feature>
<dbReference type="GO" id="GO:0005634">
    <property type="term" value="C:nucleus"/>
    <property type="evidence" value="ECO:0007669"/>
    <property type="project" value="UniProtKB-SubCell"/>
</dbReference>
<sequence>MSLDEEGATESLRDDVPVEVGSALVMPSRLRPQGDKIFARVAHLTKIDGISDVGLEVLNAWYQLEWRVIHACRFAIDTEVTKSLKAYLTSRTAVNITAEEVEYYLNALCLLYYGLRQDESDEKDVSKNKFFQRYYYMARENASALNSSVVMSNFLWACHKYTQDEFANTCLIDILLQAFPAALDLFIRLGGVVYLRNTLEYMAVNNTLRSGSNYLLKALALLNKLDISFKTLQTSRIGIPVNGIATAGKNTKLGIDYECDNDNVKLKATDLIKKWKAIRDASQVGRSEVLSRRILRKQQMRQQVVKANQSPQRNVPAVSDVTRVAGKHSHDQPSSSGSFVLNILDSMVEQREKERKRRHAMKEAQRNSLFKVTKSVESVTTPRNDNNAVSSLSSETSSTNTATVADSSPHADVTKKPEPLPDSRKELQSLMDFFKTFKPQTPASQFPKSQVPTSSFPCTGVKLPSSFQSLPARHDLTGLCFPGNNISHMNHVGSGAVPTFPAAPGAAPANLPFRMPTFMGGNGMNIPNLPPWR</sequence>
<dbReference type="SUPFAM" id="SSF47676">
    <property type="entry name" value="Conserved domain common to transcription factors TFIIS, elongin A, CRSP70"/>
    <property type="match status" value="1"/>
</dbReference>
<name>A0AAD9GAN3_BABDI</name>
<reference evidence="4" key="2">
    <citation type="submission" date="2021-05" db="EMBL/GenBank/DDBJ databases">
        <authorList>
            <person name="Pain A."/>
        </authorList>
    </citation>
    <scope>NUCLEOTIDE SEQUENCE</scope>
    <source>
        <strain evidence="4">1802A</strain>
    </source>
</reference>
<gene>
    <name evidence="4" type="ORF">X943_002519</name>
</gene>
<feature type="region of interest" description="Disordered" evidence="2">
    <location>
        <begin position="350"/>
        <end position="423"/>
    </location>
</feature>
<evidence type="ECO:0000256" key="2">
    <source>
        <dbReference type="SAM" id="MobiDB-lite"/>
    </source>
</evidence>
<dbReference type="PROSITE" id="PS51319">
    <property type="entry name" value="TFIIS_N"/>
    <property type="match status" value="1"/>
</dbReference>